<accession>A0A2G6KK27</accession>
<protein>
    <submittedName>
        <fullName evidence="1">Uncharacterized protein</fullName>
    </submittedName>
</protein>
<dbReference type="AlphaFoldDB" id="A0A2G6KK27"/>
<comment type="caution">
    <text evidence="1">The sequence shown here is derived from an EMBL/GenBank/DDBJ whole genome shotgun (WGS) entry which is preliminary data.</text>
</comment>
<sequence length="362" mass="41505">MFFLFIGLSLISSPGFCISIEKTANTSPLATREPHQFLQTHLNFSEKDLVKMEDGKVVVKLFDEGDIENEVGVFGVVRVDTPKHVLLEQFRDIETFTESDVVKQIGKFSNPPRLEDLQPLTVGKNDQQDLKKCKPGDCKLKLNAAMMERFRSEIDWESPEHSEQVNALTRQMLFGYVTDYLQRGDAALGEYHDKDEPLQVAEAFQGIMDNSSFLAKYVPEFFTYIKNFPHGDLPGAEHFLYWSKEGVGLKPVIYLFHVFMYNRERSDRDNDVFIVTKQIYANHYFEGYLSFTAFVGDDGGDDPAASYLMYLNRSRFDQLGGPLKGFILRVAKNRVRSGMKQYFGEVKDRLEAYAVKNRVVTQ</sequence>
<proteinExistence type="predicted"/>
<dbReference type="EMBL" id="PDSK01000027">
    <property type="protein sequence ID" value="PIE36018.1"/>
    <property type="molecule type" value="Genomic_DNA"/>
</dbReference>
<dbReference type="Proteomes" id="UP000230821">
    <property type="component" value="Unassembled WGS sequence"/>
</dbReference>
<gene>
    <name evidence="1" type="ORF">CSA56_01760</name>
</gene>
<evidence type="ECO:0000313" key="1">
    <source>
        <dbReference type="EMBL" id="PIE36018.1"/>
    </source>
</evidence>
<reference evidence="1 2" key="1">
    <citation type="submission" date="2017-10" db="EMBL/GenBank/DDBJ databases">
        <title>Novel microbial diversity and functional potential in the marine mammal oral microbiome.</title>
        <authorList>
            <person name="Dudek N.K."/>
            <person name="Sun C.L."/>
            <person name="Burstein D."/>
            <person name="Kantor R.S."/>
            <person name="Aliaga Goltsman D.S."/>
            <person name="Bik E.M."/>
            <person name="Thomas B.C."/>
            <person name="Banfield J.F."/>
            <person name="Relman D.A."/>
        </authorList>
    </citation>
    <scope>NUCLEOTIDE SEQUENCE [LARGE SCALE GENOMIC DNA]</scope>
    <source>
        <strain evidence="1">DOLJORAL78_47_16</strain>
    </source>
</reference>
<evidence type="ECO:0000313" key="2">
    <source>
        <dbReference type="Proteomes" id="UP000230821"/>
    </source>
</evidence>
<name>A0A2G6KK27_9BACT</name>
<organism evidence="1 2">
    <name type="scientific">candidate division KSB3 bacterium</name>
    <dbReference type="NCBI Taxonomy" id="2044937"/>
    <lineage>
        <taxon>Bacteria</taxon>
        <taxon>candidate division KSB3</taxon>
    </lineage>
</organism>